<feature type="region of interest" description="Disordered" evidence="1">
    <location>
        <begin position="170"/>
        <end position="192"/>
    </location>
</feature>
<proteinExistence type="predicted"/>
<dbReference type="InterPro" id="IPR009069">
    <property type="entry name" value="Cys_alpha_HP_mot_SF"/>
</dbReference>
<sequence length="207" mass="23483">MGAQLAGETRAEGGGAKDEGGAGPVPIPPPHKEQDYAAKQADKSEKPDKEEQEPPRQQNHDQEHPNPQLVSMESQSPKLMGHRSRSANITPDIQRMPTEAIYAEFERLVQRVEGSLKEVVEPPCADVAARLQSCLQAHRQRSCNCFPAMEQYRNCVLRATQNRVDDLADREPPMIPIVPPQPMPRPAVPPPNQRSNRRWWKFWTWFR</sequence>
<reference evidence="3" key="1">
    <citation type="submission" date="2025-08" db="UniProtKB">
        <authorList>
            <consortium name="RefSeq"/>
        </authorList>
    </citation>
    <scope>IDENTIFICATION</scope>
</reference>
<feature type="compositionally biased region" description="Basic and acidic residues" evidence="1">
    <location>
        <begin position="9"/>
        <end position="20"/>
    </location>
</feature>
<dbReference type="AlphaFoldDB" id="A0AB40AEJ3"/>
<accession>A0AB40AEJ3</accession>
<dbReference type="GeneID" id="108005247"/>
<gene>
    <name evidence="3" type="primary">LOC108005247</name>
</gene>
<name>A0AB40AEJ3_DROSZ</name>
<evidence type="ECO:0000313" key="3">
    <source>
        <dbReference type="RefSeq" id="XP_036677087.2"/>
    </source>
</evidence>
<evidence type="ECO:0000313" key="2">
    <source>
        <dbReference type="Proteomes" id="UP001652628"/>
    </source>
</evidence>
<organism evidence="2 3">
    <name type="scientific">Drosophila suzukii</name>
    <name type="common">Spotted-wing drosophila fruit fly</name>
    <dbReference type="NCBI Taxonomy" id="28584"/>
    <lineage>
        <taxon>Eukaryota</taxon>
        <taxon>Metazoa</taxon>
        <taxon>Ecdysozoa</taxon>
        <taxon>Arthropoda</taxon>
        <taxon>Hexapoda</taxon>
        <taxon>Insecta</taxon>
        <taxon>Pterygota</taxon>
        <taxon>Neoptera</taxon>
        <taxon>Endopterygota</taxon>
        <taxon>Diptera</taxon>
        <taxon>Brachycera</taxon>
        <taxon>Muscomorpha</taxon>
        <taxon>Ephydroidea</taxon>
        <taxon>Drosophilidae</taxon>
        <taxon>Drosophila</taxon>
        <taxon>Sophophora</taxon>
    </lineage>
</organism>
<feature type="compositionally biased region" description="Basic and acidic residues" evidence="1">
    <location>
        <begin position="30"/>
        <end position="64"/>
    </location>
</feature>
<evidence type="ECO:0000256" key="1">
    <source>
        <dbReference type="SAM" id="MobiDB-lite"/>
    </source>
</evidence>
<feature type="compositionally biased region" description="Pro residues" evidence="1">
    <location>
        <begin position="173"/>
        <end position="192"/>
    </location>
</feature>
<feature type="compositionally biased region" description="Polar residues" evidence="1">
    <location>
        <begin position="68"/>
        <end position="77"/>
    </location>
</feature>
<dbReference type="RefSeq" id="XP_036677087.2">
    <property type="nucleotide sequence ID" value="XM_036821192.3"/>
</dbReference>
<keyword evidence="2" id="KW-1185">Reference proteome</keyword>
<dbReference type="Proteomes" id="UP001652628">
    <property type="component" value="Chromosome X"/>
</dbReference>
<dbReference type="SUPFAM" id="SSF47072">
    <property type="entry name" value="Cysteine alpha-hairpin motif"/>
    <property type="match status" value="1"/>
</dbReference>
<protein>
    <submittedName>
        <fullName evidence="3">Uncharacterized protein</fullName>
    </submittedName>
</protein>
<feature type="region of interest" description="Disordered" evidence="1">
    <location>
        <begin position="1"/>
        <end position="88"/>
    </location>
</feature>